<organism evidence="3 4">
    <name type="scientific">Niastella caeni</name>
    <dbReference type="NCBI Taxonomy" id="2569763"/>
    <lineage>
        <taxon>Bacteria</taxon>
        <taxon>Pseudomonadati</taxon>
        <taxon>Bacteroidota</taxon>
        <taxon>Chitinophagia</taxon>
        <taxon>Chitinophagales</taxon>
        <taxon>Chitinophagaceae</taxon>
        <taxon>Niastella</taxon>
    </lineage>
</organism>
<name>A0A4S8HNF3_9BACT</name>
<proteinExistence type="predicted"/>
<keyword evidence="1" id="KW-0812">Transmembrane</keyword>
<feature type="transmembrane region" description="Helical" evidence="1">
    <location>
        <begin position="20"/>
        <end position="39"/>
    </location>
</feature>
<sequence>MKTIFKIAQTELRTLFYSPIAWFLMIIFLIQCGITYMDMLEMIAREQDAGNKLNISLTDFIYFGKSGLVGGVMQYLYLYMPLLTMGLISRETSSGTIKLLHASPVKIRQIVLGKFLSMMIYSLLLLALIGVFVLLGMFQIQSPDAGKLLSALLGFFLLLCVYSAIGLFMSSLTNYQIVAAICTFVMFAILFYIGKLWQGVPFVRNLTYFLSVTGRTSNMLNGLITTKDVLYFILIVYLFLGLSVYKMQGDIESRPALVRMGRYVLVLVITLTIGYISSIPVLVGYYDATAGKARTLTKKAQQIIKELGREPLEVTAYNNLLGNYWYMGAPESYNTNLGKWEPYMRFKNNIELKTVLYYDSALDVRNPEKWFGGRTLEAVAKRNAESRDLSLADFKTPAEVRKLVDLRPEMNRYVMQLKYKGRTTFLRVFDDMHQWPSETEVSAALKRLQQASMPKIIFLTGHFERDINKAGDREYKVLTNLKNFRNSLINQGFDVDTLSLATHDIPAGISALVLADPKTAYTHAELAKLQQYIDNGGNMLIAGEPGKQALLSPLLNRLGVKMMDGVLVQPTKELAPELVTPYLTTTAAGFYPPLQHSHHDSAYISMPGVTALTYTDTGSFTIKPLLMTNGRSGWLKKDKLVSDSAEVLFDSTKGDERRSFATALGLTRTLNGKEQRIVITSDADFISNAELQRFNMRAANFVFNTGLFCWMSYGQFPIDSSRPPAKDTKVLLTKNQVKIAKIIFIWILPCILLAFGSILLIRRKRR</sequence>
<dbReference type="AlphaFoldDB" id="A0A4S8HNF3"/>
<evidence type="ECO:0000259" key="2">
    <source>
        <dbReference type="Pfam" id="PF09822"/>
    </source>
</evidence>
<feature type="transmembrane region" description="Helical" evidence="1">
    <location>
        <begin position="265"/>
        <end position="286"/>
    </location>
</feature>
<feature type="domain" description="ABC-type uncharacterised transport system" evidence="2">
    <location>
        <begin position="454"/>
        <end position="693"/>
    </location>
</feature>
<dbReference type="PANTHER" id="PTHR43471">
    <property type="entry name" value="ABC TRANSPORTER PERMEASE"/>
    <property type="match status" value="1"/>
</dbReference>
<dbReference type="InterPro" id="IPR029062">
    <property type="entry name" value="Class_I_gatase-like"/>
</dbReference>
<keyword evidence="1" id="KW-0472">Membrane</keyword>
<dbReference type="Pfam" id="PF12679">
    <property type="entry name" value="ABC2_membrane_2"/>
    <property type="match status" value="1"/>
</dbReference>
<feature type="transmembrane region" description="Helical" evidence="1">
    <location>
        <begin position="743"/>
        <end position="761"/>
    </location>
</feature>
<evidence type="ECO:0000313" key="4">
    <source>
        <dbReference type="Proteomes" id="UP000306918"/>
    </source>
</evidence>
<keyword evidence="4" id="KW-1185">Reference proteome</keyword>
<dbReference type="SUPFAM" id="SSF52317">
    <property type="entry name" value="Class I glutamine amidotransferase-like"/>
    <property type="match status" value="1"/>
</dbReference>
<evidence type="ECO:0000313" key="3">
    <source>
        <dbReference type="EMBL" id="THU35989.1"/>
    </source>
</evidence>
<dbReference type="GO" id="GO:0140359">
    <property type="term" value="F:ABC-type transporter activity"/>
    <property type="evidence" value="ECO:0007669"/>
    <property type="project" value="InterPro"/>
</dbReference>
<dbReference type="InterPro" id="IPR019196">
    <property type="entry name" value="ABC_transp_unknown"/>
</dbReference>
<dbReference type="RefSeq" id="WP_136579229.1">
    <property type="nucleotide sequence ID" value="NZ_STFF01000006.1"/>
</dbReference>
<evidence type="ECO:0000256" key="1">
    <source>
        <dbReference type="SAM" id="Phobius"/>
    </source>
</evidence>
<accession>A0A4S8HNF3</accession>
<feature type="transmembrane region" description="Helical" evidence="1">
    <location>
        <begin position="115"/>
        <end position="136"/>
    </location>
</feature>
<dbReference type="Proteomes" id="UP000306918">
    <property type="component" value="Unassembled WGS sequence"/>
</dbReference>
<comment type="caution">
    <text evidence="3">The sequence shown here is derived from an EMBL/GenBank/DDBJ whole genome shotgun (WGS) entry which is preliminary data.</text>
</comment>
<gene>
    <name evidence="3" type="ORF">FAM09_21615</name>
</gene>
<keyword evidence="1" id="KW-1133">Transmembrane helix</keyword>
<dbReference type="Pfam" id="PF09822">
    <property type="entry name" value="ABC_transp_aux"/>
    <property type="match status" value="1"/>
</dbReference>
<dbReference type="OrthoDB" id="609779at2"/>
<feature type="transmembrane region" description="Helical" evidence="1">
    <location>
        <begin position="229"/>
        <end position="245"/>
    </location>
</feature>
<dbReference type="GO" id="GO:0005886">
    <property type="term" value="C:plasma membrane"/>
    <property type="evidence" value="ECO:0007669"/>
    <property type="project" value="UniProtKB-SubCell"/>
</dbReference>
<protein>
    <submittedName>
        <fullName evidence="3">ABC transporter</fullName>
    </submittedName>
</protein>
<reference evidence="3 4" key="1">
    <citation type="submission" date="2019-04" db="EMBL/GenBank/DDBJ databases">
        <title>Niastella caeni sp. nov., isolated from activated sludge.</title>
        <authorList>
            <person name="Sheng M."/>
        </authorList>
    </citation>
    <scope>NUCLEOTIDE SEQUENCE [LARGE SCALE GENOMIC DNA]</scope>
    <source>
        <strain evidence="3 4">HX-2-15</strain>
    </source>
</reference>
<dbReference type="EMBL" id="STFF01000006">
    <property type="protein sequence ID" value="THU35989.1"/>
    <property type="molecule type" value="Genomic_DNA"/>
</dbReference>
<feature type="transmembrane region" description="Helical" evidence="1">
    <location>
        <begin position="175"/>
        <end position="194"/>
    </location>
</feature>
<feature type="transmembrane region" description="Helical" evidence="1">
    <location>
        <begin position="148"/>
        <end position="169"/>
    </location>
</feature>
<feature type="transmembrane region" description="Helical" evidence="1">
    <location>
        <begin position="60"/>
        <end position="80"/>
    </location>
</feature>